<dbReference type="InterPro" id="IPR004358">
    <property type="entry name" value="Sig_transdc_His_kin-like_C"/>
</dbReference>
<protein>
    <recommendedName>
        <fullName evidence="2">histidine kinase</fullName>
        <ecNumber evidence="2">2.7.13.3</ecNumber>
    </recommendedName>
</protein>
<dbReference type="CDD" id="cd19410">
    <property type="entry name" value="HK9-like_sensor"/>
    <property type="match status" value="1"/>
</dbReference>
<dbReference type="PANTHER" id="PTHR43304:SF1">
    <property type="entry name" value="PAC DOMAIN-CONTAINING PROTEIN"/>
    <property type="match status" value="1"/>
</dbReference>
<dbReference type="InterPro" id="IPR001610">
    <property type="entry name" value="PAC"/>
</dbReference>
<evidence type="ECO:0000259" key="10">
    <source>
        <dbReference type="PROSITE" id="PS50113"/>
    </source>
</evidence>
<evidence type="ECO:0000256" key="2">
    <source>
        <dbReference type="ARBA" id="ARBA00012438"/>
    </source>
</evidence>
<evidence type="ECO:0000256" key="6">
    <source>
        <dbReference type="ARBA" id="ARBA00023012"/>
    </source>
</evidence>
<dbReference type="PROSITE" id="PS50112">
    <property type="entry name" value="PAS"/>
    <property type="match status" value="2"/>
</dbReference>
<evidence type="ECO:0000256" key="5">
    <source>
        <dbReference type="ARBA" id="ARBA00022777"/>
    </source>
</evidence>
<dbReference type="InterPro" id="IPR003661">
    <property type="entry name" value="HisK_dim/P_dom"/>
</dbReference>
<gene>
    <name evidence="11" type="ORF">NDI37_25325</name>
</gene>
<keyword evidence="5" id="KW-0418">Kinase</keyword>
<feature type="domain" description="PAS" evidence="9">
    <location>
        <begin position="346"/>
        <end position="419"/>
    </location>
</feature>
<dbReference type="SMART" id="SM00086">
    <property type="entry name" value="PAC"/>
    <property type="match status" value="2"/>
</dbReference>
<evidence type="ECO:0000259" key="9">
    <source>
        <dbReference type="PROSITE" id="PS50112"/>
    </source>
</evidence>
<comment type="catalytic activity">
    <reaction evidence="1">
        <text>ATP + protein L-histidine = ADP + protein N-phospho-L-histidine.</text>
        <dbReference type="EC" id="2.7.13.3"/>
    </reaction>
</comment>
<dbReference type="Gene3D" id="3.30.450.20">
    <property type="entry name" value="PAS domain"/>
    <property type="match status" value="2"/>
</dbReference>
<feature type="domain" description="PAC" evidence="10">
    <location>
        <begin position="420"/>
        <end position="472"/>
    </location>
</feature>
<dbReference type="RefSeq" id="WP_190420781.1">
    <property type="nucleotide sequence ID" value="NZ_JAMPKK010000086.1"/>
</dbReference>
<evidence type="ECO:0000259" key="8">
    <source>
        <dbReference type="PROSITE" id="PS50109"/>
    </source>
</evidence>
<dbReference type="Proteomes" id="UP001442494">
    <property type="component" value="Unassembled WGS sequence"/>
</dbReference>
<dbReference type="CDD" id="cd00075">
    <property type="entry name" value="HATPase"/>
    <property type="match status" value="1"/>
</dbReference>
<dbReference type="InterPro" id="IPR013655">
    <property type="entry name" value="PAS_fold_3"/>
</dbReference>
<keyword evidence="12" id="KW-1185">Reference proteome</keyword>
<dbReference type="Gene3D" id="1.10.287.130">
    <property type="match status" value="1"/>
</dbReference>
<dbReference type="Pfam" id="PF08447">
    <property type="entry name" value="PAS_3"/>
    <property type="match status" value="1"/>
</dbReference>
<dbReference type="PRINTS" id="PR00344">
    <property type="entry name" value="BCTRLSENSOR"/>
</dbReference>
<dbReference type="EMBL" id="JAMPKK010000086">
    <property type="protein sequence ID" value="MEP0867771.1"/>
    <property type="molecule type" value="Genomic_DNA"/>
</dbReference>
<evidence type="ECO:0000256" key="7">
    <source>
        <dbReference type="SAM" id="Phobius"/>
    </source>
</evidence>
<feature type="domain" description="PAC" evidence="10">
    <location>
        <begin position="295"/>
        <end position="345"/>
    </location>
</feature>
<dbReference type="Pfam" id="PF00512">
    <property type="entry name" value="HisKA"/>
    <property type="match status" value="1"/>
</dbReference>
<dbReference type="PROSITE" id="PS50113">
    <property type="entry name" value="PAC"/>
    <property type="match status" value="2"/>
</dbReference>
<evidence type="ECO:0000313" key="11">
    <source>
        <dbReference type="EMBL" id="MEP0867771.1"/>
    </source>
</evidence>
<accession>A0ABV0JYM8</accession>
<dbReference type="EC" id="2.7.13.3" evidence="2"/>
<dbReference type="PROSITE" id="PS50109">
    <property type="entry name" value="HIS_KIN"/>
    <property type="match status" value="1"/>
</dbReference>
<comment type="caution">
    <text evidence="11">The sequence shown here is derived from an EMBL/GenBank/DDBJ whole genome shotgun (WGS) entry which is preliminary data.</text>
</comment>
<dbReference type="SUPFAM" id="SSF47384">
    <property type="entry name" value="Homodimeric domain of signal transducing histidine kinase"/>
    <property type="match status" value="1"/>
</dbReference>
<dbReference type="PANTHER" id="PTHR43304">
    <property type="entry name" value="PHYTOCHROME-LIKE PROTEIN CPH1"/>
    <property type="match status" value="1"/>
</dbReference>
<dbReference type="NCBIfam" id="TIGR00229">
    <property type="entry name" value="sensory_box"/>
    <property type="match status" value="2"/>
</dbReference>
<evidence type="ECO:0000313" key="12">
    <source>
        <dbReference type="Proteomes" id="UP001442494"/>
    </source>
</evidence>
<dbReference type="SMART" id="SM00387">
    <property type="entry name" value="HATPase_c"/>
    <property type="match status" value="1"/>
</dbReference>
<dbReference type="InterPro" id="IPR000700">
    <property type="entry name" value="PAS-assoc_C"/>
</dbReference>
<dbReference type="Pfam" id="PF05227">
    <property type="entry name" value="CHASE3"/>
    <property type="match status" value="1"/>
</dbReference>
<dbReference type="InterPro" id="IPR000014">
    <property type="entry name" value="PAS"/>
</dbReference>
<keyword evidence="6" id="KW-0902">Two-component regulatory system</keyword>
<dbReference type="CDD" id="cd00082">
    <property type="entry name" value="HisKA"/>
    <property type="match status" value="1"/>
</dbReference>
<dbReference type="Pfam" id="PF13426">
    <property type="entry name" value="PAS_9"/>
    <property type="match status" value="1"/>
</dbReference>
<evidence type="ECO:0000256" key="4">
    <source>
        <dbReference type="ARBA" id="ARBA00022679"/>
    </source>
</evidence>
<feature type="transmembrane region" description="Helical" evidence="7">
    <location>
        <begin position="184"/>
        <end position="205"/>
    </location>
</feature>
<dbReference type="InterPro" id="IPR036890">
    <property type="entry name" value="HATPase_C_sf"/>
</dbReference>
<reference evidence="11 12" key="1">
    <citation type="submission" date="2022-04" db="EMBL/GenBank/DDBJ databases">
        <title>Positive selection, recombination, and allopatry shape intraspecific diversity of widespread and dominant cyanobacteria.</title>
        <authorList>
            <person name="Wei J."/>
            <person name="Shu W."/>
            <person name="Hu C."/>
        </authorList>
    </citation>
    <scope>NUCLEOTIDE SEQUENCE [LARGE SCALE GENOMIC DNA]</scope>
    <source>
        <strain evidence="11 12">GB2-A5</strain>
    </source>
</reference>
<evidence type="ECO:0000256" key="3">
    <source>
        <dbReference type="ARBA" id="ARBA00022553"/>
    </source>
</evidence>
<dbReference type="InterPro" id="IPR005467">
    <property type="entry name" value="His_kinase_dom"/>
</dbReference>
<keyword evidence="3" id="KW-0597">Phosphoprotein</keyword>
<dbReference type="Gene3D" id="3.30.565.10">
    <property type="entry name" value="Histidine kinase-like ATPase, C-terminal domain"/>
    <property type="match status" value="1"/>
</dbReference>
<dbReference type="SMART" id="SM00388">
    <property type="entry name" value="HisKA"/>
    <property type="match status" value="1"/>
</dbReference>
<dbReference type="InterPro" id="IPR052162">
    <property type="entry name" value="Sensor_kinase/Photoreceptor"/>
</dbReference>
<keyword evidence="7" id="KW-1133">Transmembrane helix</keyword>
<feature type="domain" description="Histidine kinase" evidence="8">
    <location>
        <begin position="489"/>
        <end position="705"/>
    </location>
</feature>
<keyword evidence="4" id="KW-0808">Transferase</keyword>
<dbReference type="InterPro" id="IPR036097">
    <property type="entry name" value="HisK_dim/P_sf"/>
</dbReference>
<name>A0ABV0JYM8_9CYAN</name>
<dbReference type="Pfam" id="PF02518">
    <property type="entry name" value="HATPase_c"/>
    <property type="match status" value="1"/>
</dbReference>
<dbReference type="InterPro" id="IPR003594">
    <property type="entry name" value="HATPase_dom"/>
</dbReference>
<keyword evidence="7" id="KW-0472">Membrane</keyword>
<dbReference type="InterPro" id="IPR007891">
    <property type="entry name" value="CHASE3"/>
</dbReference>
<organism evidence="11 12">
    <name type="scientific">Funiculus sociatus GB2-A5</name>
    <dbReference type="NCBI Taxonomy" id="2933946"/>
    <lineage>
        <taxon>Bacteria</taxon>
        <taxon>Bacillati</taxon>
        <taxon>Cyanobacteriota</taxon>
        <taxon>Cyanophyceae</taxon>
        <taxon>Coleofasciculales</taxon>
        <taxon>Coleofasciculaceae</taxon>
        <taxon>Funiculus</taxon>
    </lineage>
</organism>
<sequence length="717" mass="82964">MKWSQERKIIAGGFGLAMLILSIVSTASYQNTTKLFQRQKRVEKTYQVLQEIRDVLTTLRDAERARRGYIITGKELYLVTYNTAIKEINPKFNQVRRETADNLNHQRSLDIIEPLIAQRVTLIKKSVELYKQNKSDTATQIELTDKGIMIHDEIWKIIAQMEGEEQLLLQRRAEQSEASFQDTMLLEIVGSFLSFSLLFGVYSLLYQQIKKRQRVEDILRESEQRYRNLFQLHPYPLWVFDLETLSFLAVNDAAINDYGYSQVEFLSMTIKDICPPEDLPVFLDKNSVHFSQVKQAGVWRHQKQDGTPIYVEITAHELVFAGRQARLMLARDITQEKQAQEALQASEEKFRQIAENIHEIFWMSDDELHEVLYVNPVYEEIWGRTCENLYANPKSFINAVHPEDRDRVIANLEQNAKKEFDIEYRIMRPDESVRWVWDRCFPIKNAAGEVYRRAGVTQDITERKQAEEIRRTLEKEREINELKLRFFSMASHEFRTPLSTILISAQLLENSSKEWSEEKKLKNLYRIQSAAKTMTQLLTDILTLTRAESGKLEFNPEPLNIENFCQSLVEEIEFSTRAQQNIFFISQCVGKSACMDEKLLRSIFTNLLSNAIKYSPEDSHIYFILSYELGEAVFQIQDKGIGISPEDQELLYQSFHRGKNVGDVAGTGLGLAVVKKCVELHGGSIAVESKVGRGTTFTVAIPWDINVSNNEEKTPDD</sequence>
<dbReference type="SUPFAM" id="SSF55785">
    <property type="entry name" value="PYP-like sensor domain (PAS domain)"/>
    <property type="match status" value="2"/>
</dbReference>
<feature type="domain" description="PAS" evidence="9">
    <location>
        <begin position="222"/>
        <end position="278"/>
    </location>
</feature>
<dbReference type="SMART" id="SM00091">
    <property type="entry name" value="PAS"/>
    <property type="match status" value="2"/>
</dbReference>
<keyword evidence="7" id="KW-0812">Transmembrane</keyword>
<dbReference type="CDD" id="cd00130">
    <property type="entry name" value="PAS"/>
    <property type="match status" value="2"/>
</dbReference>
<evidence type="ECO:0000256" key="1">
    <source>
        <dbReference type="ARBA" id="ARBA00000085"/>
    </source>
</evidence>
<dbReference type="SUPFAM" id="SSF55874">
    <property type="entry name" value="ATPase domain of HSP90 chaperone/DNA topoisomerase II/histidine kinase"/>
    <property type="match status" value="1"/>
</dbReference>
<dbReference type="InterPro" id="IPR035965">
    <property type="entry name" value="PAS-like_dom_sf"/>
</dbReference>
<proteinExistence type="predicted"/>